<evidence type="ECO:0000259" key="4">
    <source>
        <dbReference type="Pfam" id="PF00496"/>
    </source>
</evidence>
<dbReference type="STRING" id="1108595.BKX93_07875"/>
<dbReference type="EMBL" id="CP017707">
    <property type="protein sequence ID" value="AOZ49926.1"/>
    <property type="molecule type" value="Genomic_DNA"/>
</dbReference>
<evidence type="ECO:0000256" key="3">
    <source>
        <dbReference type="SAM" id="SignalP"/>
    </source>
</evidence>
<dbReference type="GO" id="GO:0042938">
    <property type="term" value="P:dipeptide transport"/>
    <property type="evidence" value="ECO:0007669"/>
    <property type="project" value="TreeGrafter"/>
</dbReference>
<dbReference type="Gene3D" id="3.10.105.10">
    <property type="entry name" value="Dipeptide-binding Protein, Domain 3"/>
    <property type="match status" value="1"/>
</dbReference>
<evidence type="ECO:0000256" key="1">
    <source>
        <dbReference type="ARBA" id="ARBA00005695"/>
    </source>
</evidence>
<evidence type="ECO:0000313" key="6">
    <source>
        <dbReference type="Proteomes" id="UP000178776"/>
    </source>
</evidence>
<dbReference type="RefSeq" id="WP_046166226.1">
    <property type="nucleotide sequence ID" value="NZ_CP017707.1"/>
</dbReference>
<feature type="domain" description="Solute-binding protein family 5" evidence="4">
    <location>
        <begin position="65"/>
        <end position="444"/>
    </location>
</feature>
<comment type="similarity">
    <text evidence="1">Belongs to the bacterial solute-binding protein 5 family.</text>
</comment>
<feature type="signal peptide" evidence="3">
    <location>
        <begin position="1"/>
        <end position="19"/>
    </location>
</feature>
<dbReference type="GO" id="GO:0030288">
    <property type="term" value="C:outer membrane-bounded periplasmic space"/>
    <property type="evidence" value="ECO:0007669"/>
    <property type="project" value="TreeGrafter"/>
</dbReference>
<protein>
    <submittedName>
        <fullName evidence="5">ABC transporter substrate-binding protein</fullName>
    </submittedName>
</protein>
<dbReference type="CDD" id="cd08493">
    <property type="entry name" value="PBP2_DppA_like"/>
    <property type="match status" value="1"/>
</dbReference>
<accession>A0A1D9LF84</accession>
<evidence type="ECO:0000256" key="2">
    <source>
        <dbReference type="ARBA" id="ARBA00022729"/>
    </source>
</evidence>
<dbReference type="Pfam" id="PF00496">
    <property type="entry name" value="SBP_bac_5"/>
    <property type="match status" value="1"/>
</dbReference>
<gene>
    <name evidence="5" type="ORF">BKX93_07875</name>
</gene>
<proteinExistence type="inferred from homology"/>
<keyword evidence="2 3" id="KW-0732">Signal</keyword>
<reference evidence="5 6" key="1">
    <citation type="submission" date="2016-10" db="EMBL/GenBank/DDBJ databases">
        <title>Chromobacterium muskegensis sp. nov., an insecticidal bacterium isolated from Sphagnum bogs.</title>
        <authorList>
            <person name="Sparks M.E."/>
            <person name="Blackburn M.B."/>
            <person name="Gundersen-Rindal D.E."/>
            <person name="Mitchell A."/>
            <person name="Farrar R."/>
            <person name="Kuhar D."/>
        </authorList>
    </citation>
    <scope>NUCLEOTIDE SEQUENCE [LARGE SCALE GENOMIC DNA]</scope>
    <source>
        <strain evidence="5 6">21-1</strain>
    </source>
</reference>
<dbReference type="SUPFAM" id="SSF53850">
    <property type="entry name" value="Periplasmic binding protein-like II"/>
    <property type="match status" value="1"/>
</dbReference>
<dbReference type="GO" id="GO:1904680">
    <property type="term" value="F:peptide transmembrane transporter activity"/>
    <property type="evidence" value="ECO:0007669"/>
    <property type="project" value="TreeGrafter"/>
</dbReference>
<organism evidence="5 6">
    <name type="scientific">Chromobacterium vaccinii</name>
    <dbReference type="NCBI Taxonomy" id="1108595"/>
    <lineage>
        <taxon>Bacteria</taxon>
        <taxon>Pseudomonadati</taxon>
        <taxon>Pseudomonadota</taxon>
        <taxon>Betaproteobacteria</taxon>
        <taxon>Neisseriales</taxon>
        <taxon>Chromobacteriaceae</taxon>
        <taxon>Chromobacterium</taxon>
    </lineage>
</organism>
<sequence length="527" mass="57299">MKTLCAAALAALLPMAAFAAKPLTVCTDANPEGFDVVQYNSLVTTNASADVLMNRLVEYDAAAGKLQPGLASSWEVSADGLSYTFHLRPNVGFHNTDYFKPTRKLNADDVALTFDRMLNPDNPWYKTAPAGYPHAQAMQFPKLIKAVRKLDPLTVRFELNYPEATFLSSLTMGFASIYSAEYMSQLLAAGKTGELNSKPVGTGPFVFKSFAKDALVRYAPNPAYFGAKPKVSALIYAITPDSNVRLQKLRAGECQIALSPKPQDVLAAKADGKLQISQTPAFMTAFVAFNSQKKPLDNPLVRQAINLAFDKASYLKTVFGNAASAANLVYPPNTWSYDKTIKPYAYDPAQAKKLLAQAGYPNGFDVSVWVRPSGSTLNPNPKAGAELLQADLAKVGIRLQIKVLEWGELIKRGKAGEHEMLFMGWAGDNGDPDNFLTPQFSCAAVQSGTNFARYCDGKLDKLIADGKKTSDFKARAKLYQAAQHAIHEQALWLPLAHPIAYGLARKEVTGYAVNPYGRVNFASVGLK</sequence>
<name>A0A1D9LF84_9NEIS</name>
<dbReference type="AlphaFoldDB" id="A0A1D9LF84"/>
<dbReference type="InterPro" id="IPR039424">
    <property type="entry name" value="SBP_5"/>
</dbReference>
<dbReference type="PIRSF" id="PIRSF002741">
    <property type="entry name" value="MppA"/>
    <property type="match status" value="1"/>
</dbReference>
<dbReference type="InterPro" id="IPR000914">
    <property type="entry name" value="SBP_5_dom"/>
</dbReference>
<evidence type="ECO:0000313" key="5">
    <source>
        <dbReference type="EMBL" id="AOZ49926.1"/>
    </source>
</evidence>
<dbReference type="InterPro" id="IPR030678">
    <property type="entry name" value="Peptide/Ni-bd"/>
</dbReference>
<dbReference type="GeneID" id="68841130"/>
<dbReference type="KEGG" id="cvc:BKX93_07875"/>
<dbReference type="PANTHER" id="PTHR30290:SF38">
    <property type="entry name" value="D,D-DIPEPTIDE-BINDING PERIPLASMIC PROTEIN DDPA-RELATED"/>
    <property type="match status" value="1"/>
</dbReference>
<feature type="chain" id="PRO_5009443139" evidence="3">
    <location>
        <begin position="20"/>
        <end position="527"/>
    </location>
</feature>
<dbReference type="Proteomes" id="UP000178776">
    <property type="component" value="Chromosome"/>
</dbReference>
<dbReference type="Gene3D" id="3.90.76.10">
    <property type="entry name" value="Dipeptide-binding Protein, Domain 1"/>
    <property type="match status" value="1"/>
</dbReference>
<dbReference type="Gene3D" id="3.40.190.10">
    <property type="entry name" value="Periplasmic binding protein-like II"/>
    <property type="match status" value="1"/>
</dbReference>
<dbReference type="GO" id="GO:0043190">
    <property type="term" value="C:ATP-binding cassette (ABC) transporter complex"/>
    <property type="evidence" value="ECO:0007669"/>
    <property type="project" value="InterPro"/>
</dbReference>
<dbReference type="PANTHER" id="PTHR30290">
    <property type="entry name" value="PERIPLASMIC BINDING COMPONENT OF ABC TRANSPORTER"/>
    <property type="match status" value="1"/>
</dbReference>